<proteinExistence type="predicted"/>
<evidence type="ECO:0000313" key="2">
    <source>
        <dbReference type="Proteomes" id="UP000078225"/>
    </source>
</evidence>
<gene>
    <name evidence="1" type="ORF">A9B99_04865</name>
</gene>
<reference evidence="2" key="1">
    <citation type="submission" date="2016-05" db="EMBL/GenBank/DDBJ databases">
        <authorList>
            <person name="Behera P."/>
            <person name="Vaishampayan P."/>
            <person name="Singh N."/>
            <person name="Raina V."/>
            <person name="Suar M."/>
            <person name="Pattnaik A."/>
            <person name="Rastogi G."/>
        </authorList>
    </citation>
    <scope>NUCLEOTIDE SEQUENCE [LARGE SCALE GENOMIC DNA]</scope>
    <source>
        <strain evidence="2">MP23</strain>
    </source>
</reference>
<dbReference type="AlphaFoldDB" id="A0A1B7L9L6"/>
<comment type="caution">
    <text evidence="1">The sequence shown here is derived from an EMBL/GenBank/DDBJ whole genome shotgun (WGS) entry which is preliminary data.</text>
</comment>
<dbReference type="EMBL" id="LYRP01000001">
    <property type="protein sequence ID" value="OAT79025.1"/>
    <property type="molecule type" value="Genomic_DNA"/>
</dbReference>
<evidence type="ECO:0000313" key="1">
    <source>
        <dbReference type="EMBL" id="OAT79025.1"/>
    </source>
</evidence>
<dbReference type="Proteomes" id="UP000078225">
    <property type="component" value="Unassembled WGS sequence"/>
</dbReference>
<dbReference type="STRING" id="1691903.A9B99_04865"/>
<keyword evidence="2" id="KW-1185">Reference proteome</keyword>
<name>A0A1B7L9L6_9ENTR</name>
<organism evidence="1 2">
    <name type="scientific">Mangrovibacter phragmitis</name>
    <dbReference type="NCBI Taxonomy" id="1691903"/>
    <lineage>
        <taxon>Bacteria</taxon>
        <taxon>Pseudomonadati</taxon>
        <taxon>Pseudomonadota</taxon>
        <taxon>Gammaproteobacteria</taxon>
        <taxon>Enterobacterales</taxon>
        <taxon>Enterobacteriaceae</taxon>
        <taxon>Mangrovibacter</taxon>
    </lineage>
</organism>
<accession>A0A1B7L9L6</accession>
<sequence>MLENSAYQAAFVPQPAPGAAFAHQAIKILFNSSRLPGQAENIAIVTRGYARLLNANQQAFSTSCKG</sequence>
<protein>
    <submittedName>
        <fullName evidence="1">Uncharacterized protein</fullName>
    </submittedName>
</protein>